<evidence type="ECO:0000313" key="2">
    <source>
        <dbReference type="EMBL" id="KKN60461.1"/>
    </source>
</evidence>
<sequence length="176" mass="19920">MSNTSLKPADIMPSLVVSDVDEKKIDLVDRISDSPWKMIVVYRGQHCPKCTAQLNELAKVHKDFKEAGVEVVAVSGDSHEQLNKHLEKIDINFPIYYGLTIEQMTDLGLYISEPRSDAETDHPFAEPGIYVLNEKNQLQMVDISNSPFVRPDLEQLLGGIKFSRENDYPIRGTFIK</sequence>
<name>A0A0F9UGU7_9ZZZZ</name>
<reference evidence="2" key="1">
    <citation type="journal article" date="2015" name="Nature">
        <title>Complex archaea that bridge the gap between prokaryotes and eukaryotes.</title>
        <authorList>
            <person name="Spang A."/>
            <person name="Saw J.H."/>
            <person name="Jorgensen S.L."/>
            <person name="Zaremba-Niedzwiedzka K."/>
            <person name="Martijn J."/>
            <person name="Lind A.E."/>
            <person name="van Eijk R."/>
            <person name="Schleper C."/>
            <person name="Guy L."/>
            <person name="Ettema T.J."/>
        </authorList>
    </citation>
    <scope>NUCLEOTIDE SEQUENCE</scope>
</reference>
<feature type="domain" description="Thioredoxin" evidence="1">
    <location>
        <begin position="6"/>
        <end position="165"/>
    </location>
</feature>
<protein>
    <recommendedName>
        <fullName evidence="1">Thioredoxin domain-containing protein</fullName>
    </recommendedName>
</protein>
<dbReference type="CDD" id="cd02970">
    <property type="entry name" value="PRX_like2"/>
    <property type="match status" value="1"/>
</dbReference>
<dbReference type="InterPro" id="IPR013766">
    <property type="entry name" value="Thioredoxin_domain"/>
</dbReference>
<dbReference type="InterPro" id="IPR036249">
    <property type="entry name" value="Thioredoxin-like_sf"/>
</dbReference>
<accession>A0A0F9UGU7</accession>
<gene>
    <name evidence="2" type="ORF">LCGC14_0531760</name>
</gene>
<dbReference type="SUPFAM" id="SSF52833">
    <property type="entry name" value="Thioredoxin-like"/>
    <property type="match status" value="1"/>
</dbReference>
<dbReference type="Gene3D" id="3.40.30.10">
    <property type="entry name" value="Glutaredoxin"/>
    <property type="match status" value="1"/>
</dbReference>
<dbReference type="InterPro" id="IPR000866">
    <property type="entry name" value="AhpC/TSA"/>
</dbReference>
<dbReference type="PROSITE" id="PS51352">
    <property type="entry name" value="THIOREDOXIN_2"/>
    <property type="match status" value="1"/>
</dbReference>
<dbReference type="EMBL" id="LAZR01000695">
    <property type="protein sequence ID" value="KKN60461.1"/>
    <property type="molecule type" value="Genomic_DNA"/>
</dbReference>
<dbReference type="AlphaFoldDB" id="A0A0F9UGU7"/>
<comment type="caution">
    <text evidence="2">The sequence shown here is derived from an EMBL/GenBank/DDBJ whole genome shotgun (WGS) entry which is preliminary data.</text>
</comment>
<dbReference type="GO" id="GO:0016209">
    <property type="term" value="F:antioxidant activity"/>
    <property type="evidence" value="ECO:0007669"/>
    <property type="project" value="InterPro"/>
</dbReference>
<organism evidence="2">
    <name type="scientific">marine sediment metagenome</name>
    <dbReference type="NCBI Taxonomy" id="412755"/>
    <lineage>
        <taxon>unclassified sequences</taxon>
        <taxon>metagenomes</taxon>
        <taxon>ecological metagenomes</taxon>
    </lineage>
</organism>
<dbReference type="Pfam" id="PF00578">
    <property type="entry name" value="AhpC-TSA"/>
    <property type="match status" value="1"/>
</dbReference>
<dbReference type="GO" id="GO:0016491">
    <property type="term" value="F:oxidoreductase activity"/>
    <property type="evidence" value="ECO:0007669"/>
    <property type="project" value="InterPro"/>
</dbReference>
<proteinExistence type="predicted"/>
<evidence type="ECO:0000259" key="1">
    <source>
        <dbReference type="PROSITE" id="PS51352"/>
    </source>
</evidence>